<dbReference type="InterPro" id="IPR039719">
    <property type="entry name" value="FBXO28"/>
</dbReference>
<dbReference type="GO" id="GO:0000209">
    <property type="term" value="P:protein polyubiquitination"/>
    <property type="evidence" value="ECO:0007669"/>
    <property type="project" value="TreeGrafter"/>
</dbReference>
<name>A0AA40CXL0_9PEZI</name>
<evidence type="ECO:0000313" key="2">
    <source>
        <dbReference type="Proteomes" id="UP001174936"/>
    </source>
</evidence>
<dbReference type="PANTHER" id="PTHR13252">
    <property type="entry name" value="F-BOX ONLY PROTEIN 28"/>
    <property type="match status" value="1"/>
</dbReference>
<dbReference type="PANTHER" id="PTHR13252:SF9">
    <property type="entry name" value="F-BOX ONLY PROTEIN 28"/>
    <property type="match status" value="1"/>
</dbReference>
<keyword evidence="2" id="KW-1185">Reference proteome</keyword>
<dbReference type="EMBL" id="JAULSV010000001">
    <property type="protein sequence ID" value="KAK0655280.1"/>
    <property type="molecule type" value="Genomic_DNA"/>
</dbReference>
<dbReference type="Proteomes" id="UP001174936">
    <property type="component" value="Unassembled WGS sequence"/>
</dbReference>
<proteinExistence type="predicted"/>
<dbReference type="AlphaFoldDB" id="A0AA40CXL0"/>
<accession>A0AA40CXL0</accession>
<comment type="caution">
    <text evidence="1">The sequence shown here is derived from an EMBL/GenBank/DDBJ whole genome shotgun (WGS) entry which is preliminary data.</text>
</comment>
<reference evidence="1" key="1">
    <citation type="submission" date="2023-06" db="EMBL/GenBank/DDBJ databases">
        <title>Genome-scale phylogeny and comparative genomics of the fungal order Sordariales.</title>
        <authorList>
            <consortium name="Lawrence Berkeley National Laboratory"/>
            <person name="Hensen N."/>
            <person name="Bonometti L."/>
            <person name="Westerberg I."/>
            <person name="Brannstrom I.O."/>
            <person name="Guillou S."/>
            <person name="Cros-Aarteil S."/>
            <person name="Calhoun S."/>
            <person name="Haridas S."/>
            <person name="Kuo A."/>
            <person name="Mondo S."/>
            <person name="Pangilinan J."/>
            <person name="Riley R."/>
            <person name="Labutti K."/>
            <person name="Andreopoulos B."/>
            <person name="Lipzen A."/>
            <person name="Chen C."/>
            <person name="Yanf M."/>
            <person name="Daum C."/>
            <person name="Ng V."/>
            <person name="Clum A."/>
            <person name="Steindorff A."/>
            <person name="Ohm R."/>
            <person name="Martin F."/>
            <person name="Silar P."/>
            <person name="Natvig D."/>
            <person name="Lalanne C."/>
            <person name="Gautier V."/>
            <person name="Ament-Velasquez S.L."/>
            <person name="Kruys A."/>
            <person name="Hutchinson M.I."/>
            <person name="Powell A.J."/>
            <person name="Barry K."/>
            <person name="Miller A.N."/>
            <person name="Grigoriev I.V."/>
            <person name="Debuchy R."/>
            <person name="Gladieux P."/>
            <person name="Thoren M.H."/>
            <person name="Johannesson H."/>
        </authorList>
    </citation>
    <scope>NUCLEOTIDE SEQUENCE</scope>
    <source>
        <strain evidence="1">SMH2532-1</strain>
    </source>
</reference>
<sequence length="167" mass="18070">MSPADLCEIDLQRLEQVRTESFPSLITALSAAHPGLPLTVSTARGLHLHNLRTRGRLLTTADIIDRAGLLKNRQTSAHSKILSVVIHGTRLALSDSSGNIKWFEGDGLTEVRRHRISYGDVAHQSSILSTGSDDLARKILSTAASSDPAAFNNGDILFWTGEKLGYA</sequence>
<gene>
    <name evidence="1" type="ORF">B0T16DRAFT_450993</name>
</gene>
<organism evidence="1 2">
    <name type="scientific">Cercophora newfieldiana</name>
    <dbReference type="NCBI Taxonomy" id="92897"/>
    <lineage>
        <taxon>Eukaryota</taxon>
        <taxon>Fungi</taxon>
        <taxon>Dikarya</taxon>
        <taxon>Ascomycota</taxon>
        <taxon>Pezizomycotina</taxon>
        <taxon>Sordariomycetes</taxon>
        <taxon>Sordariomycetidae</taxon>
        <taxon>Sordariales</taxon>
        <taxon>Lasiosphaeriaceae</taxon>
        <taxon>Cercophora</taxon>
    </lineage>
</organism>
<evidence type="ECO:0000313" key="1">
    <source>
        <dbReference type="EMBL" id="KAK0655280.1"/>
    </source>
</evidence>
<protein>
    <submittedName>
        <fullName evidence="1">Uncharacterized protein</fullName>
    </submittedName>
</protein>